<sequence>MRGSGQSSNAREWKPSDGAVHVSTSHGCTGCRCCSRTLDGYVWTRGHAVPLVRHASRAACLHDLAGLRDFHCGVASGPAIDDIGKRVAAAARGLGPCRSQPAARLRVRAIGLPSRLTRSEIPARSRSVRCAAKVRSRQGGGGGVCCRRRQSPALHTTCDLPALCAVDTRSKTATREGEGRTHCKQRYAMDVRTRRPMLSHELSASSFEAILLDRGYDSAQHARTRHRYVPEC</sequence>
<organism evidence="1 2">
    <name type="scientific">Lentinus brumalis</name>
    <dbReference type="NCBI Taxonomy" id="2498619"/>
    <lineage>
        <taxon>Eukaryota</taxon>
        <taxon>Fungi</taxon>
        <taxon>Dikarya</taxon>
        <taxon>Basidiomycota</taxon>
        <taxon>Agaricomycotina</taxon>
        <taxon>Agaricomycetes</taxon>
        <taxon>Polyporales</taxon>
        <taxon>Polyporaceae</taxon>
        <taxon>Lentinus</taxon>
    </lineage>
</organism>
<dbReference type="AlphaFoldDB" id="A0A371CS05"/>
<evidence type="ECO:0000313" key="2">
    <source>
        <dbReference type="Proteomes" id="UP000256964"/>
    </source>
</evidence>
<dbReference type="Proteomes" id="UP000256964">
    <property type="component" value="Unassembled WGS sequence"/>
</dbReference>
<name>A0A371CS05_9APHY</name>
<evidence type="ECO:0000313" key="1">
    <source>
        <dbReference type="EMBL" id="RDX43063.1"/>
    </source>
</evidence>
<dbReference type="EMBL" id="KZ857471">
    <property type="protein sequence ID" value="RDX43063.1"/>
    <property type="molecule type" value="Genomic_DNA"/>
</dbReference>
<accession>A0A371CS05</accession>
<protein>
    <submittedName>
        <fullName evidence="1">Uncharacterized protein</fullName>
    </submittedName>
</protein>
<keyword evidence="2" id="KW-1185">Reference proteome</keyword>
<proteinExistence type="predicted"/>
<reference evidence="1 2" key="1">
    <citation type="journal article" date="2018" name="Biotechnol. Biofuels">
        <title>Integrative visual omics of the white-rot fungus Polyporus brumalis exposes the biotechnological potential of its oxidative enzymes for delignifying raw plant biomass.</title>
        <authorList>
            <person name="Miyauchi S."/>
            <person name="Rancon A."/>
            <person name="Drula E."/>
            <person name="Hage H."/>
            <person name="Chaduli D."/>
            <person name="Favel A."/>
            <person name="Grisel S."/>
            <person name="Henrissat B."/>
            <person name="Herpoel-Gimbert I."/>
            <person name="Ruiz-Duenas F.J."/>
            <person name="Chevret D."/>
            <person name="Hainaut M."/>
            <person name="Lin J."/>
            <person name="Wang M."/>
            <person name="Pangilinan J."/>
            <person name="Lipzen A."/>
            <person name="Lesage-Meessen L."/>
            <person name="Navarro D."/>
            <person name="Riley R."/>
            <person name="Grigoriev I.V."/>
            <person name="Zhou S."/>
            <person name="Raouche S."/>
            <person name="Rosso M.N."/>
        </authorList>
    </citation>
    <scope>NUCLEOTIDE SEQUENCE [LARGE SCALE GENOMIC DNA]</scope>
    <source>
        <strain evidence="1 2">BRFM 1820</strain>
    </source>
</reference>
<gene>
    <name evidence="1" type="ORF">OH76DRAFT_1244302</name>
</gene>